<accession>A0A7H0IQL5</accession>
<dbReference type="AlphaFoldDB" id="A0A7H0IQL5"/>
<evidence type="ECO:0000313" key="5">
    <source>
        <dbReference type="EMBL" id="QNP75081.1"/>
    </source>
</evidence>
<dbReference type="Proteomes" id="UP000516052">
    <property type="component" value="Chromosome"/>
</dbReference>
<dbReference type="Gene3D" id="3.40.1410.10">
    <property type="entry name" value="Chorismate lyase-like"/>
    <property type="match status" value="1"/>
</dbReference>
<dbReference type="SMART" id="SM00866">
    <property type="entry name" value="UTRA"/>
    <property type="match status" value="1"/>
</dbReference>
<reference evidence="5 6" key="1">
    <citation type="submission" date="2020-08" db="EMBL/GenBank/DDBJ databases">
        <title>A novel species.</title>
        <authorList>
            <person name="Gao J."/>
        </authorList>
    </citation>
    <scope>NUCLEOTIDE SEQUENCE [LARGE SCALE GENOMIC DNA]</scope>
    <source>
        <strain evidence="5 6">CRXT-G-22</strain>
    </source>
</reference>
<proteinExistence type="predicted"/>
<dbReference type="GO" id="GO:0045892">
    <property type="term" value="P:negative regulation of DNA-templated transcription"/>
    <property type="evidence" value="ECO:0007669"/>
    <property type="project" value="TreeGrafter"/>
</dbReference>
<keyword evidence="6" id="KW-1185">Reference proteome</keyword>
<dbReference type="Pfam" id="PF07702">
    <property type="entry name" value="UTRA"/>
    <property type="match status" value="1"/>
</dbReference>
<dbReference type="RefSeq" id="WP_187752004.1">
    <property type="nucleotide sequence ID" value="NZ_CP060828.1"/>
</dbReference>
<dbReference type="InterPro" id="IPR028978">
    <property type="entry name" value="Chorismate_lyase_/UTRA_dom_sf"/>
</dbReference>
<dbReference type="InterPro" id="IPR036388">
    <property type="entry name" value="WH-like_DNA-bd_sf"/>
</dbReference>
<evidence type="ECO:0000256" key="3">
    <source>
        <dbReference type="ARBA" id="ARBA00023163"/>
    </source>
</evidence>
<keyword evidence="1" id="KW-0805">Transcription regulation</keyword>
<dbReference type="PANTHER" id="PTHR44846">
    <property type="entry name" value="MANNOSYL-D-GLYCERATE TRANSPORT/METABOLISM SYSTEM REPRESSOR MNGR-RELATED"/>
    <property type="match status" value="1"/>
</dbReference>
<dbReference type="SUPFAM" id="SSF46785">
    <property type="entry name" value="Winged helix' DNA-binding domain"/>
    <property type="match status" value="1"/>
</dbReference>
<dbReference type="EMBL" id="CP060828">
    <property type="protein sequence ID" value="QNP75081.1"/>
    <property type="molecule type" value="Genomic_DNA"/>
</dbReference>
<dbReference type="PROSITE" id="PS50949">
    <property type="entry name" value="HTH_GNTR"/>
    <property type="match status" value="1"/>
</dbReference>
<dbReference type="CDD" id="cd07377">
    <property type="entry name" value="WHTH_GntR"/>
    <property type="match status" value="1"/>
</dbReference>
<evidence type="ECO:0000313" key="6">
    <source>
        <dbReference type="Proteomes" id="UP000516052"/>
    </source>
</evidence>
<protein>
    <submittedName>
        <fullName evidence="5">GntR family transcriptional regulator</fullName>
    </submittedName>
</protein>
<evidence type="ECO:0000259" key="4">
    <source>
        <dbReference type="PROSITE" id="PS50949"/>
    </source>
</evidence>
<sequence>MTGTDLGRTASGVVEGLRLMIERGQVRMGGRLPSERRLSEVFGVSRETVRRALARLEEAGEVRRARGRAGGAFALRPNPNWPAYSWSRLSGERDRVVERPVGVSVPAFLRHQRFEVSTRVVATRTGPGEADVRTALGLAPGDDVTAVERVRMADGFPLSWERLYVAARRFPGLLGHDLTGSLSQVFAEEYGAVAHEVRERVRLRLAEPHHHTHLDVSAGQPLLAITRTAYDQDGAPLEFSYDLFRADRTELRISSVNRPGDAGPAPQEPA</sequence>
<dbReference type="PRINTS" id="PR00035">
    <property type="entry name" value="HTHGNTR"/>
</dbReference>
<keyword evidence="3" id="KW-0804">Transcription</keyword>
<dbReference type="InterPro" id="IPR050679">
    <property type="entry name" value="Bact_HTH_transcr_reg"/>
</dbReference>
<dbReference type="InterPro" id="IPR011663">
    <property type="entry name" value="UTRA"/>
</dbReference>
<dbReference type="PANTHER" id="PTHR44846:SF1">
    <property type="entry name" value="MANNOSYL-D-GLYCERATE TRANSPORT_METABOLISM SYSTEM REPRESSOR MNGR-RELATED"/>
    <property type="match status" value="1"/>
</dbReference>
<organism evidence="5 6">
    <name type="scientific">Streptomyces roseirectus</name>
    <dbReference type="NCBI Taxonomy" id="2768066"/>
    <lineage>
        <taxon>Bacteria</taxon>
        <taxon>Bacillati</taxon>
        <taxon>Actinomycetota</taxon>
        <taxon>Actinomycetes</taxon>
        <taxon>Kitasatosporales</taxon>
        <taxon>Streptomycetaceae</taxon>
        <taxon>Streptomyces</taxon>
    </lineage>
</organism>
<evidence type="ECO:0000256" key="2">
    <source>
        <dbReference type="ARBA" id="ARBA00023125"/>
    </source>
</evidence>
<name>A0A7H0IQL5_9ACTN</name>
<gene>
    <name evidence="5" type="ORF">IAG44_40520</name>
</gene>
<dbReference type="GO" id="GO:0003677">
    <property type="term" value="F:DNA binding"/>
    <property type="evidence" value="ECO:0007669"/>
    <property type="project" value="UniProtKB-KW"/>
</dbReference>
<feature type="domain" description="HTH gntR-type" evidence="4">
    <location>
        <begin position="7"/>
        <end position="77"/>
    </location>
</feature>
<dbReference type="InterPro" id="IPR036390">
    <property type="entry name" value="WH_DNA-bd_sf"/>
</dbReference>
<keyword evidence="2" id="KW-0238">DNA-binding</keyword>
<dbReference type="GO" id="GO:0003700">
    <property type="term" value="F:DNA-binding transcription factor activity"/>
    <property type="evidence" value="ECO:0007669"/>
    <property type="project" value="InterPro"/>
</dbReference>
<evidence type="ECO:0000256" key="1">
    <source>
        <dbReference type="ARBA" id="ARBA00023015"/>
    </source>
</evidence>
<dbReference type="SMART" id="SM00345">
    <property type="entry name" value="HTH_GNTR"/>
    <property type="match status" value="1"/>
</dbReference>
<dbReference type="Pfam" id="PF00392">
    <property type="entry name" value="GntR"/>
    <property type="match status" value="1"/>
</dbReference>
<dbReference type="SUPFAM" id="SSF64288">
    <property type="entry name" value="Chorismate lyase-like"/>
    <property type="match status" value="1"/>
</dbReference>
<dbReference type="InterPro" id="IPR000524">
    <property type="entry name" value="Tscrpt_reg_HTH_GntR"/>
</dbReference>
<dbReference type="Gene3D" id="1.10.10.10">
    <property type="entry name" value="Winged helix-like DNA-binding domain superfamily/Winged helix DNA-binding domain"/>
    <property type="match status" value="1"/>
</dbReference>
<dbReference type="KEGG" id="sroi:IAG44_40520"/>